<dbReference type="SUPFAM" id="SSF51735">
    <property type="entry name" value="NAD(P)-binding Rossmann-fold domains"/>
    <property type="match status" value="1"/>
</dbReference>
<dbReference type="Proteomes" id="UP000002215">
    <property type="component" value="Chromosome"/>
</dbReference>
<organism evidence="3 4">
    <name type="scientific">Chitinophaga pinensis (strain ATCC 43595 / DSM 2588 / LMG 13176 / NBRC 15968 / NCIMB 11800 / UQM 2034)</name>
    <dbReference type="NCBI Taxonomy" id="485918"/>
    <lineage>
        <taxon>Bacteria</taxon>
        <taxon>Pseudomonadati</taxon>
        <taxon>Bacteroidota</taxon>
        <taxon>Chitinophagia</taxon>
        <taxon>Chitinophagales</taxon>
        <taxon>Chitinophagaceae</taxon>
        <taxon>Chitinophaga</taxon>
    </lineage>
</organism>
<sequence length="307" mass="33296">MKASLLLTGASGFLGTEILHTLRSEYEVTTIGRNGPEYGQTSHMKMDLSREKTRELPACEVVVHCAGKAHVVPASPEEADEFYKVNLYGTVHLCESLEASDAIPVYFVFISTVAVYGVDEGVLINEQHPLNGDTPYARSKIQAEHYLTEWCGQRDVQLLILRLPLIAGPEPPGNLGAMIRGIASGRYLSIGDAAARKSVVWAGDVAAVIPVAMKEGGVYNLTDGYHPSFRELETCIATALKKKVPSAIPMGMAKMIAGVGNLLGKRAPVNSDKLRKITSTLTFDDGKARRAFNWQPSRVIDKLSSVL</sequence>
<dbReference type="InterPro" id="IPR001509">
    <property type="entry name" value="Epimerase_deHydtase"/>
</dbReference>
<comment type="similarity">
    <text evidence="1">Belongs to the NAD(P)-dependent epimerase/dehydratase family.</text>
</comment>
<proteinExistence type="inferred from homology"/>
<reference evidence="4" key="1">
    <citation type="submission" date="2009-08" db="EMBL/GenBank/DDBJ databases">
        <title>The complete genome of Chitinophaga pinensis DSM 2588.</title>
        <authorList>
            <consortium name="US DOE Joint Genome Institute (JGI-PGF)"/>
            <person name="Lucas S."/>
            <person name="Copeland A."/>
            <person name="Lapidus A."/>
            <person name="Glavina del Rio T."/>
            <person name="Dalin E."/>
            <person name="Tice H."/>
            <person name="Bruce D."/>
            <person name="Goodwin L."/>
            <person name="Pitluck S."/>
            <person name="Kyrpides N."/>
            <person name="Mavromatis K."/>
            <person name="Ivanova N."/>
            <person name="Mikhailova N."/>
            <person name="Sims D."/>
            <person name="Meinche L."/>
            <person name="Brettin T."/>
            <person name="Detter J.C."/>
            <person name="Han C."/>
            <person name="Larimer F."/>
            <person name="Land M."/>
            <person name="Hauser L."/>
            <person name="Markowitz V."/>
            <person name="Cheng J.-F."/>
            <person name="Hugenholtz P."/>
            <person name="Woyke T."/>
            <person name="Wu D."/>
            <person name="Spring S."/>
            <person name="Klenk H.-P."/>
            <person name="Eisen J.A."/>
        </authorList>
    </citation>
    <scope>NUCLEOTIDE SEQUENCE [LARGE SCALE GENOMIC DNA]</scope>
    <source>
        <strain evidence="4">ATCC 43595 / DSM 2588 / LMG 13176 / NBRC 15968 / NCIMB 11800 / UQM 2034</strain>
    </source>
</reference>
<feature type="domain" description="NAD-dependent epimerase/dehydratase" evidence="2">
    <location>
        <begin position="6"/>
        <end position="220"/>
    </location>
</feature>
<evidence type="ECO:0000259" key="2">
    <source>
        <dbReference type="Pfam" id="PF01370"/>
    </source>
</evidence>
<gene>
    <name evidence="3" type="ordered locus">Cpin_4748</name>
</gene>
<dbReference type="OrthoDB" id="1490291at2"/>
<accession>A0A979G7Q5</accession>
<name>A0A979G7Q5_CHIPD</name>
<evidence type="ECO:0000256" key="1">
    <source>
        <dbReference type="ARBA" id="ARBA00007637"/>
    </source>
</evidence>
<dbReference type="KEGG" id="cpi:Cpin_4748"/>
<evidence type="ECO:0000313" key="3">
    <source>
        <dbReference type="EMBL" id="ACU62183.1"/>
    </source>
</evidence>
<dbReference type="RefSeq" id="WP_012792351.1">
    <property type="nucleotide sequence ID" value="NC_013132.1"/>
</dbReference>
<protein>
    <submittedName>
        <fullName evidence="3">NAD-dependent epimerase/dehydratase</fullName>
    </submittedName>
</protein>
<reference evidence="3 4" key="2">
    <citation type="journal article" date="2010" name="Stand. Genomic Sci.">
        <title>Complete genome sequence of Chitinophaga pinensis type strain (UQM 2034).</title>
        <authorList>
            <person name="Glavina Del Rio T."/>
            <person name="Abt B."/>
            <person name="Spring S."/>
            <person name="Lapidus A."/>
            <person name="Nolan M."/>
            <person name="Tice H."/>
            <person name="Copeland A."/>
            <person name="Cheng J.F."/>
            <person name="Chen F."/>
            <person name="Bruce D."/>
            <person name="Goodwin L."/>
            <person name="Pitluck S."/>
            <person name="Ivanova N."/>
            <person name="Mavromatis K."/>
            <person name="Mikhailova N."/>
            <person name="Pati A."/>
            <person name="Chen A."/>
            <person name="Palaniappan K."/>
            <person name="Land M."/>
            <person name="Hauser L."/>
            <person name="Chang Y.J."/>
            <person name="Jeffries C.D."/>
            <person name="Chain P."/>
            <person name="Saunders E."/>
            <person name="Detter J.C."/>
            <person name="Brettin T."/>
            <person name="Rohde M."/>
            <person name="Goker M."/>
            <person name="Bristow J."/>
            <person name="Eisen J.A."/>
            <person name="Markowitz V."/>
            <person name="Hugenholtz P."/>
            <person name="Kyrpides N.C."/>
            <person name="Klenk H.P."/>
            <person name="Lucas S."/>
        </authorList>
    </citation>
    <scope>NUCLEOTIDE SEQUENCE [LARGE SCALE GENOMIC DNA]</scope>
    <source>
        <strain evidence="4">ATCC 43595 / DSM 2588 / LMG 13176 / NBRC 15968 / NCIMB 11800 / UQM 2034</strain>
    </source>
</reference>
<dbReference type="PANTHER" id="PTHR43000">
    <property type="entry name" value="DTDP-D-GLUCOSE 4,6-DEHYDRATASE-RELATED"/>
    <property type="match status" value="1"/>
</dbReference>
<evidence type="ECO:0000313" key="4">
    <source>
        <dbReference type="Proteomes" id="UP000002215"/>
    </source>
</evidence>
<dbReference type="InterPro" id="IPR036291">
    <property type="entry name" value="NAD(P)-bd_dom_sf"/>
</dbReference>
<dbReference type="Pfam" id="PF01370">
    <property type="entry name" value="Epimerase"/>
    <property type="match status" value="1"/>
</dbReference>
<dbReference type="Gene3D" id="3.40.50.720">
    <property type="entry name" value="NAD(P)-binding Rossmann-like Domain"/>
    <property type="match status" value="1"/>
</dbReference>
<dbReference type="EMBL" id="CP001699">
    <property type="protein sequence ID" value="ACU62183.1"/>
    <property type="molecule type" value="Genomic_DNA"/>
</dbReference>
<dbReference type="AlphaFoldDB" id="A0A979G7Q5"/>